<dbReference type="AlphaFoldDB" id="A0A6I1GPX7"/>
<keyword evidence="1" id="KW-1133">Transmembrane helix</keyword>
<evidence type="ECO:0000313" key="3">
    <source>
        <dbReference type="Proteomes" id="UP000441772"/>
    </source>
</evidence>
<protein>
    <recommendedName>
        <fullName evidence="4">DUF5640 domain-containing protein</fullName>
    </recommendedName>
</protein>
<dbReference type="EMBL" id="WBVT01000001">
    <property type="protein sequence ID" value="KAB7791449.1"/>
    <property type="molecule type" value="Genomic_DNA"/>
</dbReference>
<accession>A0A6I1GPX7</accession>
<reference evidence="2 3" key="1">
    <citation type="submission" date="2019-09" db="EMBL/GenBank/DDBJ databases">
        <title>Characterization of the phylogenetic diversity of two novel species belonging to the genus Bifidobacterium: Bifidobacterium cebidarum sp. nov. and Bifidobacterium leontopitheci sp. nov.</title>
        <authorList>
            <person name="Lugli G.A."/>
            <person name="Duranti S."/>
            <person name="Milani C."/>
            <person name="Turroni F."/>
            <person name="Ventura M."/>
        </authorList>
    </citation>
    <scope>NUCLEOTIDE SEQUENCE [LARGE SCALE GENOMIC DNA]</scope>
    <source>
        <strain evidence="2 3">LMG 31471</strain>
    </source>
</reference>
<feature type="transmembrane region" description="Helical" evidence="1">
    <location>
        <begin position="35"/>
        <end position="57"/>
    </location>
</feature>
<keyword evidence="1" id="KW-0472">Membrane</keyword>
<comment type="caution">
    <text evidence="2">The sequence shown here is derived from an EMBL/GenBank/DDBJ whole genome shotgun (WGS) entry which is preliminary data.</text>
</comment>
<dbReference type="Proteomes" id="UP000441772">
    <property type="component" value="Unassembled WGS sequence"/>
</dbReference>
<evidence type="ECO:0000256" key="1">
    <source>
        <dbReference type="SAM" id="Phobius"/>
    </source>
</evidence>
<organism evidence="2 3">
    <name type="scientific">Bifidobacterium leontopitheci</name>
    <dbReference type="NCBI Taxonomy" id="2650774"/>
    <lineage>
        <taxon>Bacteria</taxon>
        <taxon>Bacillati</taxon>
        <taxon>Actinomycetota</taxon>
        <taxon>Actinomycetes</taxon>
        <taxon>Bifidobacteriales</taxon>
        <taxon>Bifidobacteriaceae</taxon>
        <taxon>Bifidobacterium</taxon>
    </lineage>
</organism>
<name>A0A6I1GPX7_9BIFI</name>
<gene>
    <name evidence="2" type="ORF">F7D09_0124</name>
</gene>
<dbReference type="RefSeq" id="WP_152233503.1">
    <property type="nucleotide sequence ID" value="NZ_JBHSKZ010000064.1"/>
</dbReference>
<keyword evidence="1" id="KW-0812">Transmembrane</keyword>
<sequence length="146" mass="15011">MNESFDTMPGGAGAAMAVREAGGSVAGRRSGAVRLVAALCAALLAMVALSGCGFGGFSIQGQWESVGDGTWGLVTRKGKVVTFHESTANLFSPRDTYTLTKNSDGSYKLEVTGLLGSGGTFHVTTSGNDHMTLTAGDITLEFKRVG</sequence>
<evidence type="ECO:0008006" key="4">
    <source>
        <dbReference type="Google" id="ProtNLM"/>
    </source>
</evidence>
<proteinExistence type="predicted"/>
<evidence type="ECO:0000313" key="2">
    <source>
        <dbReference type="EMBL" id="KAB7791449.1"/>
    </source>
</evidence>
<keyword evidence="3" id="KW-1185">Reference proteome</keyword>